<comment type="caution">
    <text evidence="1">The sequence shown here is derived from an EMBL/GenBank/DDBJ whole genome shotgun (WGS) entry which is preliminary data.</text>
</comment>
<evidence type="ECO:0000313" key="2">
    <source>
        <dbReference type="Proteomes" id="UP000176803"/>
    </source>
</evidence>
<gene>
    <name evidence="1" type="ORF">A3F03_00145</name>
</gene>
<dbReference type="AlphaFoldDB" id="A0A1F7I3Q4"/>
<protein>
    <submittedName>
        <fullName evidence="1">Uncharacterized protein</fullName>
    </submittedName>
</protein>
<sequence>MSERPFYYHCPVPFTDFTQVPDRLKCTFPVDYWDGGQQVVNGISEETFTSIFDNAEKPFIRNGEPRAVGFWPYRIRTLEVFPHLKPYASINYNLAAKLDIEVAMIWNRNFNIKAGLIRNKDKITLGPLAYPGRSAHINFTGVCQARTPDDIKAAINLYKRALLNQTYVRTDGLHLISVEDLFISGFTTYLAPLKNEPLHLRIVDNVLRDKLNKGQEVSQDDLENSARRLVKNWASFF</sequence>
<dbReference type="EMBL" id="MGAC01000024">
    <property type="protein sequence ID" value="OGK38007.1"/>
    <property type="molecule type" value="Genomic_DNA"/>
</dbReference>
<proteinExistence type="predicted"/>
<reference evidence="1 2" key="1">
    <citation type="journal article" date="2016" name="Nat. Commun.">
        <title>Thousands of microbial genomes shed light on interconnected biogeochemical processes in an aquifer system.</title>
        <authorList>
            <person name="Anantharaman K."/>
            <person name="Brown C.T."/>
            <person name="Hug L.A."/>
            <person name="Sharon I."/>
            <person name="Castelle C.J."/>
            <person name="Probst A.J."/>
            <person name="Thomas B.C."/>
            <person name="Singh A."/>
            <person name="Wilkins M.J."/>
            <person name="Karaoz U."/>
            <person name="Brodie E.L."/>
            <person name="Williams K.H."/>
            <person name="Hubbard S.S."/>
            <person name="Banfield J.F."/>
        </authorList>
    </citation>
    <scope>NUCLEOTIDE SEQUENCE [LARGE SCALE GENOMIC DNA]</scope>
</reference>
<dbReference type="Proteomes" id="UP000176803">
    <property type="component" value="Unassembled WGS sequence"/>
</dbReference>
<accession>A0A1F7I3Q4</accession>
<organism evidence="1 2">
    <name type="scientific">Candidatus Roizmanbacteria bacterium RIFCSPHIGHO2_12_FULL_41_11</name>
    <dbReference type="NCBI Taxonomy" id="1802052"/>
    <lineage>
        <taxon>Bacteria</taxon>
        <taxon>Candidatus Roizmaniibacteriota</taxon>
    </lineage>
</organism>
<name>A0A1F7I3Q4_9BACT</name>
<evidence type="ECO:0000313" key="1">
    <source>
        <dbReference type="EMBL" id="OGK38007.1"/>
    </source>
</evidence>